<keyword evidence="2" id="KW-1185">Reference proteome</keyword>
<accession>A0A1R3IYA2</accession>
<dbReference type="AlphaFoldDB" id="A0A1R3IYA2"/>
<evidence type="ECO:0000313" key="1">
    <source>
        <dbReference type="EMBL" id="OMO87562.1"/>
    </source>
</evidence>
<dbReference type="Proteomes" id="UP000187203">
    <property type="component" value="Unassembled WGS sequence"/>
</dbReference>
<organism evidence="1 2">
    <name type="scientific">Corchorus olitorius</name>
    <dbReference type="NCBI Taxonomy" id="93759"/>
    <lineage>
        <taxon>Eukaryota</taxon>
        <taxon>Viridiplantae</taxon>
        <taxon>Streptophyta</taxon>
        <taxon>Embryophyta</taxon>
        <taxon>Tracheophyta</taxon>
        <taxon>Spermatophyta</taxon>
        <taxon>Magnoliopsida</taxon>
        <taxon>eudicotyledons</taxon>
        <taxon>Gunneridae</taxon>
        <taxon>Pentapetalae</taxon>
        <taxon>rosids</taxon>
        <taxon>malvids</taxon>
        <taxon>Malvales</taxon>
        <taxon>Malvaceae</taxon>
        <taxon>Grewioideae</taxon>
        <taxon>Apeibeae</taxon>
        <taxon>Corchorus</taxon>
    </lineage>
</organism>
<dbReference type="EMBL" id="AWUE01017305">
    <property type="protein sequence ID" value="OMO87562.1"/>
    <property type="molecule type" value="Genomic_DNA"/>
</dbReference>
<protein>
    <submittedName>
        <fullName evidence="1">Uncharacterized protein</fullName>
    </submittedName>
</protein>
<gene>
    <name evidence="1" type="ORF">COLO4_20641</name>
</gene>
<proteinExistence type="predicted"/>
<comment type="caution">
    <text evidence="1">The sequence shown here is derived from an EMBL/GenBank/DDBJ whole genome shotgun (WGS) entry which is preliminary data.</text>
</comment>
<name>A0A1R3IYA2_9ROSI</name>
<reference evidence="2" key="1">
    <citation type="submission" date="2013-09" db="EMBL/GenBank/DDBJ databases">
        <title>Corchorus olitorius genome sequencing.</title>
        <authorList>
            <person name="Alam M."/>
            <person name="Haque M.S."/>
            <person name="Islam M.S."/>
            <person name="Emdad E.M."/>
            <person name="Islam M.M."/>
            <person name="Ahmed B."/>
            <person name="Halim A."/>
            <person name="Hossen Q.M.M."/>
            <person name="Hossain M.Z."/>
            <person name="Ahmed R."/>
            <person name="Khan M.M."/>
            <person name="Islam R."/>
            <person name="Rashid M.M."/>
            <person name="Khan S.A."/>
            <person name="Rahman M.S."/>
            <person name="Alam M."/>
            <person name="Yahiya A.S."/>
            <person name="Khan M.S."/>
            <person name="Azam M.S."/>
            <person name="Haque T."/>
            <person name="Lashkar M.Z.H."/>
            <person name="Akhand A.I."/>
            <person name="Morshed G."/>
            <person name="Roy S."/>
            <person name="Uddin K.S."/>
            <person name="Rabeya T."/>
            <person name="Hossain A.S."/>
            <person name="Chowdhury A."/>
            <person name="Snigdha A.R."/>
            <person name="Mortoza M.S."/>
            <person name="Matin S.A."/>
            <person name="Hoque S.M.E."/>
            <person name="Islam M.K."/>
            <person name="Roy D.K."/>
            <person name="Haider R."/>
            <person name="Moosa M.M."/>
            <person name="Elias S.M."/>
            <person name="Hasan A.M."/>
            <person name="Jahan S."/>
            <person name="Shafiuddin M."/>
            <person name="Mahmood N."/>
            <person name="Shommy N.S."/>
        </authorList>
    </citation>
    <scope>NUCLEOTIDE SEQUENCE [LARGE SCALE GENOMIC DNA]</scope>
    <source>
        <strain evidence="2">cv. O-4</strain>
    </source>
</reference>
<evidence type="ECO:0000313" key="2">
    <source>
        <dbReference type="Proteomes" id="UP000187203"/>
    </source>
</evidence>
<sequence>MKPLTLLKSFQPSLHLSFQISKSDRRINRIFGYVLPLHLATETPKPIHDVMLPSTSLQDLR</sequence>